<dbReference type="AlphaFoldDB" id="A0A8J7BWE5"/>
<name>A0A8J7BWE5_9CYAN</name>
<protein>
    <submittedName>
        <fullName evidence="1">DUF3445 domain-containing protein</fullName>
    </submittedName>
</protein>
<dbReference type="EMBL" id="JACXAE010000009">
    <property type="protein sequence ID" value="MBD2770808.1"/>
    <property type="molecule type" value="Genomic_DNA"/>
</dbReference>
<gene>
    <name evidence="1" type="ORF">ICL16_01370</name>
</gene>
<dbReference type="Proteomes" id="UP000629098">
    <property type="component" value="Unassembled WGS sequence"/>
</dbReference>
<evidence type="ECO:0000313" key="1">
    <source>
        <dbReference type="EMBL" id="MBD2770808.1"/>
    </source>
</evidence>
<comment type="caution">
    <text evidence="1">The sequence shown here is derived from an EMBL/GenBank/DDBJ whole genome shotgun (WGS) entry which is preliminary data.</text>
</comment>
<proteinExistence type="predicted"/>
<organism evidence="1 2">
    <name type="scientific">Iningainema tapete BLCC-T55</name>
    <dbReference type="NCBI Taxonomy" id="2748662"/>
    <lineage>
        <taxon>Bacteria</taxon>
        <taxon>Bacillati</taxon>
        <taxon>Cyanobacteriota</taxon>
        <taxon>Cyanophyceae</taxon>
        <taxon>Nostocales</taxon>
        <taxon>Scytonemataceae</taxon>
        <taxon>Iningainema tapete</taxon>
    </lineage>
</organism>
<accession>A0A8J7BWE5</accession>
<dbReference type="RefSeq" id="WP_190825099.1">
    <property type="nucleotide sequence ID" value="NZ_CAWPPI010000009.1"/>
</dbReference>
<dbReference type="Pfam" id="PF11927">
    <property type="entry name" value="HODM_asu-like"/>
    <property type="match status" value="1"/>
</dbReference>
<dbReference type="InterPro" id="IPR021848">
    <property type="entry name" value="HODM_asu-like"/>
</dbReference>
<sequence>MTDSPVATSLTEIKLQQAKTVEASHNCAYYFPLENGRYDVKPGLIRFGSCFGNGDADKMVFQFDENFAHYREVKLLARAERLNKYYLTNNYSDPVAGAVAHLIINRLTQEHPQYFQYDRDNNNKAFHSQLTKETLYFNADWQLQQVATQTNQIVPPLISTLDALATQVQEDITVVCRSGCANWLSAIHLCYPNHWSAEEKIGKDFATIHAPVAGMEKINQRGSAIINTMIERKPMVRFAWGLSTDTRLNHHPKPPREVPVNEWQGRNFDLNNPRLFLRIERQVIWGLPEYNAGMFTIRTYFRDCSIIKQDHMLRSQLCSAIQSMTKESLVYKGLAESRDDILTWLL</sequence>
<evidence type="ECO:0000313" key="2">
    <source>
        <dbReference type="Proteomes" id="UP000629098"/>
    </source>
</evidence>
<keyword evidence="2" id="KW-1185">Reference proteome</keyword>
<reference evidence="1" key="1">
    <citation type="submission" date="2020-09" db="EMBL/GenBank/DDBJ databases">
        <title>Iningainema tapete sp. nov. (Scytonemataceae, Cyanobacteria) from greenhouses in central Florida (USA) produces two types of nodularin with biosynthetic potential for microcystin-LR and anabaenopeptins.</title>
        <authorList>
            <person name="Berthold D.E."/>
            <person name="Lefler F.W."/>
            <person name="Huang I.-S."/>
            <person name="Abdulla H."/>
            <person name="Zimba P.V."/>
            <person name="Laughinghouse H.D. IV."/>
        </authorList>
    </citation>
    <scope>NUCLEOTIDE SEQUENCE</scope>
    <source>
        <strain evidence="1">BLCCT55</strain>
    </source>
</reference>